<proteinExistence type="predicted"/>
<protein>
    <submittedName>
        <fullName evidence="1">Uncharacterized protein</fullName>
    </submittedName>
</protein>
<sequence>MRGSRARTNFVYSDMPPGSSVTSIISPDEAQQDLSALFVAPQQNDPITQLFFGQDSGNACHFSGGFPAVPSGDAWIPESVSQQPATGFVDGAGSSYQFYDEPELPPLPSCISDVSNVPVSGYDMGQGIWNDSTSFLEVSGQIPIGFDSGPSLGFDSGEFVHSPLFGRMPPISDTFPSVTDGFDLGSSSFFF</sequence>
<name>A0A835D525_TETSI</name>
<accession>A0A835D525</accession>
<dbReference type="AlphaFoldDB" id="A0A835D525"/>
<comment type="caution">
    <text evidence="1">The sequence shown here is derived from an EMBL/GenBank/DDBJ whole genome shotgun (WGS) entry which is preliminary data.</text>
</comment>
<keyword evidence="2" id="KW-1185">Reference proteome</keyword>
<dbReference type="OMA" id="DQLFFTQ"/>
<evidence type="ECO:0000313" key="2">
    <source>
        <dbReference type="Proteomes" id="UP000655225"/>
    </source>
</evidence>
<dbReference type="OrthoDB" id="780830at2759"/>
<gene>
    <name evidence="1" type="ORF">HHK36_025290</name>
</gene>
<organism evidence="1 2">
    <name type="scientific">Tetracentron sinense</name>
    <name type="common">Spur-leaf</name>
    <dbReference type="NCBI Taxonomy" id="13715"/>
    <lineage>
        <taxon>Eukaryota</taxon>
        <taxon>Viridiplantae</taxon>
        <taxon>Streptophyta</taxon>
        <taxon>Embryophyta</taxon>
        <taxon>Tracheophyta</taxon>
        <taxon>Spermatophyta</taxon>
        <taxon>Magnoliopsida</taxon>
        <taxon>Trochodendrales</taxon>
        <taxon>Trochodendraceae</taxon>
        <taxon>Tetracentron</taxon>
    </lineage>
</organism>
<reference evidence="1 2" key="1">
    <citation type="submission" date="2020-04" db="EMBL/GenBank/DDBJ databases">
        <title>Plant Genome Project.</title>
        <authorList>
            <person name="Zhang R.-G."/>
        </authorList>
    </citation>
    <scope>NUCLEOTIDE SEQUENCE [LARGE SCALE GENOMIC DNA]</scope>
    <source>
        <strain evidence="1">YNK0</strain>
        <tissue evidence="1">Leaf</tissue>
    </source>
</reference>
<dbReference type="Proteomes" id="UP000655225">
    <property type="component" value="Unassembled WGS sequence"/>
</dbReference>
<evidence type="ECO:0000313" key="1">
    <source>
        <dbReference type="EMBL" id="KAF8390763.1"/>
    </source>
</evidence>
<dbReference type="EMBL" id="JABCRI010000018">
    <property type="protein sequence ID" value="KAF8390763.1"/>
    <property type="molecule type" value="Genomic_DNA"/>
</dbReference>